<evidence type="ECO:0000256" key="6">
    <source>
        <dbReference type="ARBA" id="ARBA00022989"/>
    </source>
</evidence>
<evidence type="ECO:0000256" key="2">
    <source>
        <dbReference type="ARBA" id="ARBA00009212"/>
    </source>
</evidence>
<dbReference type="GO" id="GO:0005886">
    <property type="term" value="C:plasma membrane"/>
    <property type="evidence" value="ECO:0007669"/>
    <property type="project" value="UniProtKB-SubCell"/>
</dbReference>
<dbReference type="AlphaFoldDB" id="A0A4P2QGS1"/>
<keyword evidence="7 8" id="KW-0472">Membrane</keyword>
<evidence type="ECO:0000256" key="4">
    <source>
        <dbReference type="ARBA" id="ARBA00022475"/>
    </source>
</evidence>
<evidence type="ECO:0000256" key="3">
    <source>
        <dbReference type="ARBA" id="ARBA00022448"/>
    </source>
</evidence>
<evidence type="ECO:0000313" key="10">
    <source>
        <dbReference type="Proteomes" id="UP000295497"/>
    </source>
</evidence>
<protein>
    <submittedName>
        <fullName evidence="9">Cation:proton antiporter</fullName>
    </submittedName>
</protein>
<dbReference type="GO" id="GO:0015385">
    <property type="term" value="F:sodium:proton antiporter activity"/>
    <property type="evidence" value="ECO:0007669"/>
    <property type="project" value="TreeGrafter"/>
</dbReference>
<feature type="transmembrane region" description="Helical" evidence="8">
    <location>
        <begin position="68"/>
        <end position="87"/>
    </location>
</feature>
<dbReference type="PANTHER" id="PTHR34702">
    <property type="entry name" value="NA(+)/H(+) ANTIPORTER SUBUNIT F1"/>
    <property type="match status" value="1"/>
</dbReference>
<evidence type="ECO:0000256" key="1">
    <source>
        <dbReference type="ARBA" id="ARBA00004651"/>
    </source>
</evidence>
<organism evidence="9 10">
    <name type="scientific">Sorangium cellulosum</name>
    <name type="common">Polyangium cellulosum</name>
    <dbReference type="NCBI Taxonomy" id="56"/>
    <lineage>
        <taxon>Bacteria</taxon>
        <taxon>Pseudomonadati</taxon>
        <taxon>Myxococcota</taxon>
        <taxon>Polyangia</taxon>
        <taxon>Polyangiales</taxon>
        <taxon>Polyangiaceae</taxon>
        <taxon>Sorangium</taxon>
    </lineage>
</organism>
<proteinExistence type="inferred from homology"/>
<dbReference type="InterPro" id="IPR007208">
    <property type="entry name" value="MrpF/PhaF-like"/>
</dbReference>
<gene>
    <name evidence="9" type="ORF">SOCE836_011350</name>
</gene>
<dbReference type="EMBL" id="CP012672">
    <property type="protein sequence ID" value="AUX29050.1"/>
    <property type="molecule type" value="Genomic_DNA"/>
</dbReference>
<evidence type="ECO:0000313" key="9">
    <source>
        <dbReference type="EMBL" id="AUX29050.1"/>
    </source>
</evidence>
<keyword evidence="3" id="KW-0813">Transport</keyword>
<keyword evidence="4" id="KW-1003">Cell membrane</keyword>
<dbReference type="Pfam" id="PF04066">
    <property type="entry name" value="MrpF_PhaF"/>
    <property type="match status" value="1"/>
</dbReference>
<accession>A0A4P2QGS1</accession>
<feature type="transmembrane region" description="Helical" evidence="8">
    <location>
        <begin position="39"/>
        <end position="62"/>
    </location>
</feature>
<keyword evidence="5 8" id="KW-0812">Transmembrane</keyword>
<feature type="transmembrane region" description="Helical" evidence="8">
    <location>
        <begin position="6"/>
        <end position="27"/>
    </location>
</feature>
<dbReference type="RefSeq" id="WP_129573285.1">
    <property type="nucleotide sequence ID" value="NZ_CP012672.1"/>
</dbReference>
<dbReference type="PANTHER" id="PTHR34702:SF1">
    <property type="entry name" value="NA(+)_H(+) ANTIPORTER SUBUNIT F"/>
    <property type="match status" value="1"/>
</dbReference>
<comment type="similarity">
    <text evidence="2">Belongs to the CPA3 antiporters (TC 2.A.63) subunit F family.</text>
</comment>
<evidence type="ECO:0000256" key="5">
    <source>
        <dbReference type="ARBA" id="ARBA00022692"/>
    </source>
</evidence>
<comment type="subcellular location">
    <subcellularLocation>
        <location evidence="1">Cell membrane</location>
        <topology evidence="1">Multi-pass membrane protein</topology>
    </subcellularLocation>
</comment>
<reference evidence="9 10" key="1">
    <citation type="submission" date="2015-09" db="EMBL/GenBank/DDBJ databases">
        <title>Sorangium comparison.</title>
        <authorList>
            <person name="Zaburannyi N."/>
            <person name="Bunk B."/>
            <person name="Overmann J."/>
            <person name="Mueller R."/>
        </authorList>
    </citation>
    <scope>NUCLEOTIDE SEQUENCE [LARGE SCALE GENOMIC DNA]</scope>
    <source>
        <strain evidence="9 10">So ce836</strain>
    </source>
</reference>
<name>A0A4P2QGS1_SORCE</name>
<keyword evidence="6 8" id="KW-1133">Transmembrane helix</keyword>
<evidence type="ECO:0000256" key="8">
    <source>
        <dbReference type="SAM" id="Phobius"/>
    </source>
</evidence>
<sequence length="93" mass="9756">MGSIDPRSAVLFTSLFVLGVGIGLCTIRIARGPTNFDRLLAFDCLLMNVVGVALVASMLLATDAFIDMVLVTALFGFIGTVSLAAYLEGSLAR</sequence>
<evidence type="ECO:0000256" key="7">
    <source>
        <dbReference type="ARBA" id="ARBA00023136"/>
    </source>
</evidence>
<dbReference type="Proteomes" id="UP000295497">
    <property type="component" value="Chromosome"/>
</dbReference>